<evidence type="ECO:0000313" key="1">
    <source>
        <dbReference type="EMBL" id="ESA05711.1"/>
    </source>
</evidence>
<proteinExistence type="predicted"/>
<dbReference type="HOGENOM" id="CLU_2172396_0_0_1"/>
<name>U9TQR8_RHIID</name>
<protein>
    <submittedName>
        <fullName evidence="1">Uncharacterized protein</fullName>
    </submittedName>
</protein>
<organism evidence="1">
    <name type="scientific">Rhizophagus irregularis (strain DAOM 181602 / DAOM 197198 / MUCL 43194)</name>
    <name type="common">Arbuscular mycorrhizal fungus</name>
    <name type="synonym">Glomus intraradices</name>
    <dbReference type="NCBI Taxonomy" id="747089"/>
    <lineage>
        <taxon>Eukaryota</taxon>
        <taxon>Fungi</taxon>
        <taxon>Fungi incertae sedis</taxon>
        <taxon>Mucoromycota</taxon>
        <taxon>Glomeromycotina</taxon>
        <taxon>Glomeromycetes</taxon>
        <taxon>Glomerales</taxon>
        <taxon>Glomeraceae</taxon>
        <taxon>Rhizophagus</taxon>
    </lineage>
</organism>
<dbReference type="AlphaFoldDB" id="U9TQR8"/>
<sequence>MQELLADDAIQCEHTLLNLLKSKYPFREETNQNILYDYEIRRLADFYNITDFYPVLACLDGAIYMWSRTDESMIFGGHNLKEALENYLFIKKIFATFKITSMNLYNEKKS</sequence>
<gene>
    <name evidence="1" type="ORF">GLOINDRAFT_35174</name>
</gene>
<dbReference type="EMBL" id="KI292652">
    <property type="protein sequence ID" value="ESA05711.1"/>
    <property type="molecule type" value="Genomic_DNA"/>
</dbReference>
<reference evidence="1" key="1">
    <citation type="submission" date="2013-07" db="EMBL/GenBank/DDBJ databases">
        <title>The genome of an arbuscular mycorrhizal fungus provides insights into the evolution of the oldest plant symbiosis.</title>
        <authorList>
            <consortium name="DOE Joint Genome Institute"/>
            <person name="Tisserant E."/>
            <person name="Malbreil M."/>
            <person name="Kuo A."/>
            <person name="Kohler A."/>
            <person name="Symeonidi A."/>
            <person name="Balestrini R."/>
            <person name="Charron P."/>
            <person name="Duensing N."/>
            <person name="Frei-dit-Frey N."/>
            <person name="Gianinazzi-Pearson V."/>
            <person name="Gilbert B."/>
            <person name="Handa Y."/>
            <person name="Hijri M."/>
            <person name="Kaul R."/>
            <person name="Kawaguchi M."/>
            <person name="Krajinski F."/>
            <person name="Lammers P."/>
            <person name="Lapierre D."/>
            <person name="Masclaux F.G."/>
            <person name="Murat C."/>
            <person name="Morin E."/>
            <person name="Ndikumana S."/>
            <person name="Pagni M."/>
            <person name="Petitpierre D."/>
            <person name="Requena N."/>
            <person name="Rosikiewicz P."/>
            <person name="Riley R."/>
            <person name="Saito K."/>
            <person name="San Clemente H."/>
            <person name="Shapiro H."/>
            <person name="van Tuinen D."/>
            <person name="Becard G."/>
            <person name="Bonfante P."/>
            <person name="Paszkowski U."/>
            <person name="Shachar-Hill Y."/>
            <person name="Young J.P."/>
            <person name="Sanders I.R."/>
            <person name="Henrissat B."/>
            <person name="Rensing S.A."/>
            <person name="Grigoriev I.V."/>
            <person name="Corradi N."/>
            <person name="Roux C."/>
            <person name="Martin F."/>
        </authorList>
    </citation>
    <scope>NUCLEOTIDE SEQUENCE</scope>
    <source>
        <strain evidence="1">DAOM 197198</strain>
    </source>
</reference>
<accession>U9TQR8</accession>